<proteinExistence type="predicted"/>
<dbReference type="RefSeq" id="XP_018288495.1">
    <property type="nucleotide sequence ID" value="XM_018436540.1"/>
</dbReference>
<gene>
    <name evidence="1" type="ORF">PHYBLDRAFT_171208</name>
</gene>
<dbReference type="Proteomes" id="UP000077315">
    <property type="component" value="Unassembled WGS sequence"/>
</dbReference>
<reference evidence="2" key="1">
    <citation type="submission" date="2015-06" db="EMBL/GenBank/DDBJ databases">
        <title>Expansion of signal transduction pathways in fungi by whole-genome duplication.</title>
        <authorList>
            <consortium name="DOE Joint Genome Institute"/>
            <person name="Corrochano L.M."/>
            <person name="Kuo A."/>
            <person name="Marcet-Houben M."/>
            <person name="Polaino S."/>
            <person name="Salamov A."/>
            <person name="Villalobos J.M."/>
            <person name="Alvarez M.I."/>
            <person name="Avalos J."/>
            <person name="Benito E.P."/>
            <person name="Benoit I."/>
            <person name="Burger G."/>
            <person name="Camino L.P."/>
            <person name="Canovas D."/>
            <person name="Cerda-Olmedo E."/>
            <person name="Cheng J.-F."/>
            <person name="Dominguez A."/>
            <person name="Elias M."/>
            <person name="Eslava A.P."/>
            <person name="Glaser F."/>
            <person name="Grimwood J."/>
            <person name="Gutierrez G."/>
            <person name="Heitman J."/>
            <person name="Henrissat B."/>
            <person name="Iturriaga E.A."/>
            <person name="Lang B.F."/>
            <person name="Lavin J.L."/>
            <person name="Lee S."/>
            <person name="Li W."/>
            <person name="Lindquist E."/>
            <person name="Lopez-Garcia S."/>
            <person name="Luque E.M."/>
            <person name="Marcos A.T."/>
            <person name="Martin J."/>
            <person name="McCluskey K."/>
            <person name="Medina H.R."/>
            <person name="Miralles-Duran A."/>
            <person name="Miyazaki A."/>
            <person name="Munoz-Torres E."/>
            <person name="Oguiza J.A."/>
            <person name="Ohm R."/>
            <person name="Olmedo M."/>
            <person name="Orejas M."/>
            <person name="Ortiz-Castellanos L."/>
            <person name="Pisabarro A.G."/>
            <person name="Rodriguez-Romero J."/>
            <person name="Ruiz-Herrera J."/>
            <person name="Ruiz-Vazquez R."/>
            <person name="Sanz C."/>
            <person name="Schackwitz W."/>
            <person name="Schmutz J."/>
            <person name="Shahriari M."/>
            <person name="Shelest E."/>
            <person name="Silva-Franco F."/>
            <person name="Soanes D."/>
            <person name="Syed K."/>
            <person name="Tagua V.G."/>
            <person name="Talbot N.J."/>
            <person name="Thon M."/>
            <person name="De vries R.P."/>
            <person name="Wiebenga A."/>
            <person name="Yadav J.S."/>
            <person name="Braun E.L."/>
            <person name="Baker S."/>
            <person name="Garre V."/>
            <person name="Horwitz B."/>
            <person name="Torres-Martinez S."/>
            <person name="Idnurm A."/>
            <person name="Herrera-Estrella A."/>
            <person name="Gabaldon T."/>
            <person name="Grigoriev I.V."/>
        </authorList>
    </citation>
    <scope>NUCLEOTIDE SEQUENCE [LARGE SCALE GENOMIC DNA]</scope>
    <source>
        <strain evidence="2">NRRL 1555(-)</strain>
    </source>
</reference>
<accession>A0A167LH91</accession>
<dbReference type="VEuPathDB" id="FungiDB:PHYBLDRAFT_171208"/>
<organism evidence="1 2">
    <name type="scientific">Phycomyces blakesleeanus (strain ATCC 8743b / DSM 1359 / FGSC 10004 / NBRC 33097 / NRRL 1555)</name>
    <dbReference type="NCBI Taxonomy" id="763407"/>
    <lineage>
        <taxon>Eukaryota</taxon>
        <taxon>Fungi</taxon>
        <taxon>Fungi incertae sedis</taxon>
        <taxon>Mucoromycota</taxon>
        <taxon>Mucoromycotina</taxon>
        <taxon>Mucoromycetes</taxon>
        <taxon>Mucorales</taxon>
        <taxon>Phycomycetaceae</taxon>
        <taxon>Phycomyces</taxon>
    </lineage>
</organism>
<protein>
    <submittedName>
        <fullName evidence="1">Uncharacterized protein</fullName>
    </submittedName>
</protein>
<dbReference type="AlphaFoldDB" id="A0A167LH91"/>
<dbReference type="EMBL" id="KV440988">
    <property type="protein sequence ID" value="OAD70455.1"/>
    <property type="molecule type" value="Genomic_DNA"/>
</dbReference>
<keyword evidence="2" id="KW-1185">Reference proteome</keyword>
<evidence type="ECO:0000313" key="1">
    <source>
        <dbReference type="EMBL" id="OAD70455.1"/>
    </source>
</evidence>
<dbReference type="GeneID" id="28997446"/>
<sequence length="151" mass="17984">MTLHKLPIKGLMTIQITNIYSGLRFTVSNCLFIYLLKENKCKLGYQVQLQIGSNGSVLPQAEDLSWASNLHFWLWYLNKVYYSGACVTSTLYFKVRVCTWYMYMRAKDIFFKKKMSRHNTVQYISFHFEYFNRFKSPSARIFCPYLDMEVL</sequence>
<evidence type="ECO:0000313" key="2">
    <source>
        <dbReference type="Proteomes" id="UP000077315"/>
    </source>
</evidence>
<name>A0A167LH91_PHYB8</name>
<dbReference type="InParanoid" id="A0A167LH91"/>